<feature type="binding site" evidence="7">
    <location>
        <position position="93"/>
    </location>
    <ligand>
        <name>Mg(2+)</name>
        <dbReference type="ChEBI" id="CHEBI:18420"/>
    </ligand>
</feature>
<organism evidence="4">
    <name type="scientific">Staphylococcus warneri</name>
    <dbReference type="NCBI Taxonomy" id="1292"/>
    <lineage>
        <taxon>Bacteria</taxon>
        <taxon>Bacillati</taxon>
        <taxon>Bacillota</taxon>
        <taxon>Bacilli</taxon>
        <taxon>Bacillales</taxon>
        <taxon>Staphylococcaceae</taxon>
        <taxon>Staphylococcus</taxon>
    </lineage>
</organism>
<dbReference type="PDB" id="5TH3">
    <property type="method" value="X-ray"/>
    <property type="resolution" value="2.33 A"/>
    <property type="chains" value="A/B/C/D=1-226"/>
</dbReference>
<keyword evidence="5 6" id="KW-0106">Calcium</keyword>
<dbReference type="PDBsum" id="5TH3"/>
<evidence type="ECO:0007829" key="7">
    <source>
        <dbReference type="PDB" id="5TH3"/>
    </source>
</evidence>
<evidence type="ECO:0000313" key="3">
    <source>
        <dbReference type="PDB" id="5TGX"/>
    </source>
</evidence>
<dbReference type="GO" id="GO:0046872">
    <property type="term" value="F:metal ion binding"/>
    <property type="evidence" value="ECO:0007669"/>
    <property type="project" value="UniProtKB-KW"/>
</dbReference>
<proteinExistence type="evidence at protein level"/>
<feature type="binding site" evidence="7">
    <location>
        <position position="76"/>
    </location>
    <ligand>
        <name>Mg(2+)</name>
        <dbReference type="ChEBI" id="CHEBI:18420"/>
    </ligand>
</feature>
<dbReference type="SMR" id="A0A1S4NYF7"/>
<dbReference type="PDB" id="5TGQ">
    <property type="method" value="X-ray"/>
    <property type="resolution" value="1.88 A"/>
    <property type="chains" value="A=1-226"/>
</dbReference>
<dbReference type="PRO" id="PR:A0A1S4NYF7"/>
<sequence>MNFKKYEENLVASIEEVIQRIIDDKHRPNIIGKTRVGAEVSDYLEDEFVKYISSGKSSSLYDAQGAPKEKTKNPWDARCKFKFMDREEEIWIDFKAFKITNMDSNPDIGTPNKIVKFIHEGNFYLVFVLVYYESKQDGVEFVKYNNDYKKVYLLKDVNESFRINPKPQMQVNIAAEPTYRTREEFIHFFVKKWKESFERQIKSLEKKEIMLKDLEDKLKNSNDNSI</sequence>
<name>A0A1S4NYF7_STAWA</name>
<evidence type="ECO:0007829" key="5">
    <source>
        <dbReference type="PDB" id="5TGQ"/>
    </source>
</evidence>
<dbReference type="PDBsum" id="5TGQ"/>
<feature type="binding site" evidence="5 6">
    <location>
        <position position="93"/>
    </location>
    <ligand>
        <name>Ca(2+)</name>
        <dbReference type="ChEBI" id="CHEBI:29108"/>
    </ligand>
</feature>
<accession>A0A1S4NYF7</accession>
<dbReference type="RefSeq" id="WP_186335020.1">
    <property type="nucleotide sequence ID" value="NZ_JACMUR010000001.1"/>
</dbReference>
<protein>
    <submittedName>
        <fullName evidence="3 4">R-SwaI protein</fullName>
    </submittedName>
    <submittedName>
        <fullName evidence="2">R.SwaI protein</fullName>
    </submittedName>
</protein>
<reference evidence="5 6" key="1">
    <citation type="journal article" date="2017" name="Nucleic Acids Res.">
        <title>DNA recognition by the SwaI restriction endonuclease involves unusual distortion of an 8 base pair A:T-rich target.</title>
        <authorList>
            <person name="Shen B.W."/>
            <person name="Heiter D.F."/>
            <person name="Lunnen K.D."/>
            <person name="Wilson G.G."/>
            <person name="Stoddard B.L."/>
        </authorList>
    </citation>
    <scope>X-RAY CRYSTALLOGRAPHY (2.33 ANGSTROMS)</scope>
</reference>
<feature type="binding site" evidence="5 6">
    <location>
        <position position="76"/>
    </location>
    <ligand>
        <name>Ca(2+)</name>
        <dbReference type="ChEBI" id="CHEBI:29108"/>
    </ligand>
</feature>
<feature type="binding site" evidence="7">
    <location>
        <position position="94"/>
    </location>
    <ligand>
        <name>Mg(2+)</name>
        <dbReference type="ChEBI" id="CHEBI:18420"/>
    </ligand>
</feature>
<feature type="coiled-coil region" evidence="1">
    <location>
        <begin position="194"/>
        <end position="224"/>
    </location>
</feature>
<keyword evidence="5 6" id="KW-0479">Metal-binding</keyword>
<dbReference type="PDBsum" id="5TGX"/>
<feature type="binding site" evidence="5 6">
    <location>
        <position position="94"/>
    </location>
    <ligand>
        <name>Ca(2+)</name>
        <dbReference type="ChEBI" id="CHEBI:29108"/>
    </ligand>
</feature>
<evidence type="ECO:0000313" key="2">
    <source>
        <dbReference type="PDB" id="5TGQ"/>
    </source>
</evidence>
<evidence type="ECO:0000256" key="1">
    <source>
        <dbReference type="SAM" id="Coils"/>
    </source>
</evidence>
<keyword evidence="1" id="KW-0175">Coiled coil</keyword>
<dbReference type="InterPro" id="IPR054305">
    <property type="entry name" value="SwaI"/>
</dbReference>
<dbReference type="PDB" id="5TGX">
    <property type="method" value="X-ray"/>
    <property type="resolution" value="2.30 A"/>
    <property type="chains" value="A/B/C/D=1-226"/>
</dbReference>
<dbReference type="AlphaFoldDB" id="A0A1S4NYF7"/>
<evidence type="ECO:0000313" key="4">
    <source>
        <dbReference type="PDB" id="5TH3"/>
    </source>
</evidence>
<keyword evidence="5 6" id="KW-0002">3D-structure</keyword>
<evidence type="ECO:0007829" key="6">
    <source>
        <dbReference type="PDB" id="5TGX"/>
    </source>
</evidence>
<dbReference type="Pfam" id="PF22081">
    <property type="entry name" value="SwaI-like"/>
    <property type="match status" value="1"/>
</dbReference>